<gene>
    <name evidence="2" type="ORF">A7P85_10790</name>
</gene>
<feature type="transmembrane region" description="Helical" evidence="1">
    <location>
        <begin position="77"/>
        <end position="97"/>
    </location>
</feature>
<proteinExistence type="predicted"/>
<keyword evidence="1" id="KW-0472">Membrane</keyword>
<accession>A0A1A9RCI0</accession>
<evidence type="ECO:0000313" key="2">
    <source>
        <dbReference type="EMBL" id="OAM15637.1"/>
    </source>
</evidence>
<keyword evidence="1" id="KW-0812">Transmembrane</keyword>
<comment type="caution">
    <text evidence="2">The sequence shown here is derived from an EMBL/GenBank/DDBJ whole genome shotgun (WGS) entry which is preliminary data.</text>
</comment>
<protein>
    <submittedName>
        <fullName evidence="2">Uncharacterized protein</fullName>
    </submittedName>
</protein>
<sequence length="123" mass="13268">MKQTSLFLPIVLIIFGAVWFLSSTDILPTTATLLALALVLGGLALLLLDGINTQSIVHGPMLMYIGAAIYLRNQIFINTAPLAALGMMLLGALMLLARSGIVPQKYGAHGIPLRRKRRNGEQE</sequence>
<feature type="transmembrane region" description="Helical" evidence="1">
    <location>
        <begin position="30"/>
        <end position="48"/>
    </location>
</feature>
<evidence type="ECO:0000313" key="3">
    <source>
        <dbReference type="Proteomes" id="UP000078003"/>
    </source>
</evidence>
<reference evidence="3" key="1">
    <citation type="submission" date="2016-05" db="EMBL/GenBank/DDBJ databases">
        <title>Draft genome of Corynebacterium afermentans subsp. afermentans LCDC 88199T.</title>
        <authorList>
            <person name="Bernier A.-M."/>
            <person name="Bernard K."/>
        </authorList>
    </citation>
    <scope>NUCLEOTIDE SEQUENCE [LARGE SCALE GENOMIC DNA]</scope>
    <source>
        <strain evidence="3">NML01-0328</strain>
    </source>
</reference>
<dbReference type="Proteomes" id="UP000078003">
    <property type="component" value="Unassembled WGS sequence"/>
</dbReference>
<dbReference type="EMBL" id="LXSF01000012">
    <property type="protein sequence ID" value="OAM15637.1"/>
    <property type="molecule type" value="Genomic_DNA"/>
</dbReference>
<organism evidence="2 3">
    <name type="scientific">Eikenella corrodens</name>
    <dbReference type="NCBI Taxonomy" id="539"/>
    <lineage>
        <taxon>Bacteria</taxon>
        <taxon>Pseudomonadati</taxon>
        <taxon>Pseudomonadota</taxon>
        <taxon>Betaproteobacteria</taxon>
        <taxon>Neisseriales</taxon>
        <taxon>Neisseriaceae</taxon>
        <taxon>Eikenella</taxon>
    </lineage>
</organism>
<dbReference type="RefSeq" id="WP_064085036.1">
    <property type="nucleotide sequence ID" value="NZ_LXSF01000012.1"/>
</dbReference>
<keyword evidence="1" id="KW-1133">Transmembrane helix</keyword>
<evidence type="ECO:0000256" key="1">
    <source>
        <dbReference type="SAM" id="Phobius"/>
    </source>
</evidence>
<dbReference type="AlphaFoldDB" id="A0A1A9RCI0"/>
<feature type="transmembrane region" description="Helical" evidence="1">
    <location>
        <begin position="55"/>
        <end position="71"/>
    </location>
</feature>
<name>A0A1A9RCI0_EIKCO</name>